<organism evidence="1 2">
    <name type="scientific">Entomophthora muscae</name>
    <dbReference type="NCBI Taxonomy" id="34485"/>
    <lineage>
        <taxon>Eukaryota</taxon>
        <taxon>Fungi</taxon>
        <taxon>Fungi incertae sedis</taxon>
        <taxon>Zoopagomycota</taxon>
        <taxon>Entomophthoromycotina</taxon>
        <taxon>Entomophthoromycetes</taxon>
        <taxon>Entomophthorales</taxon>
        <taxon>Entomophthoraceae</taxon>
        <taxon>Entomophthora</taxon>
    </lineage>
</organism>
<keyword evidence="2" id="KW-1185">Reference proteome</keyword>
<reference evidence="1" key="1">
    <citation type="submission" date="2022-04" db="EMBL/GenBank/DDBJ databases">
        <title>Genome of the entomopathogenic fungus Entomophthora muscae.</title>
        <authorList>
            <person name="Elya C."/>
            <person name="Lovett B.R."/>
            <person name="Lee E."/>
            <person name="Macias A.M."/>
            <person name="Hajek A.E."/>
            <person name="De Bivort B.L."/>
            <person name="Kasson M.T."/>
            <person name="De Fine Licht H.H."/>
            <person name="Stajich J.E."/>
        </authorList>
    </citation>
    <scope>NUCLEOTIDE SEQUENCE</scope>
    <source>
        <strain evidence="1">Berkeley</strain>
    </source>
</reference>
<proteinExistence type="predicted"/>
<protein>
    <submittedName>
        <fullName evidence="1">Uncharacterized protein</fullName>
    </submittedName>
</protein>
<evidence type="ECO:0000313" key="1">
    <source>
        <dbReference type="EMBL" id="KAJ9077243.1"/>
    </source>
</evidence>
<sequence length="411" mass="46524">MTEADNSFKVWEKISGRKLQEIKSIWYPPKEYVESSEFVTLKNLNENRLTGDKPIFFKQDWFTTGIVCSKPRLARGNLGNGYLTFEILDPTTLSYVTPIIINLEERYARDFDLSDYQLPKVLDFICLYQPKYIAGVETYSRCALLAEKRYLVKDCKAPSRTSAGNVFKRDITGFKKSSAAFIVGKTCSLKLCRFGQCKVIVDIAKHELCNVHLSNRFSRMKGQRMEIASSAWGFDVFDPTACGKGKSKEFSQLSTIKGPESFLLESEEMVTIFPSTSHETLTAEELAKQKEHIAKLQDSLAALDNHGGQMIREAIEAREAKRKRADPNPQDSKSKKMSVGSVSELAKKLLNETSAAPKYKGVSAKRVFDKFEVYQTLSSKEKLVELLKRVDTEDQKKAPSANESLRFTFKD</sequence>
<evidence type="ECO:0000313" key="2">
    <source>
        <dbReference type="Proteomes" id="UP001165960"/>
    </source>
</evidence>
<comment type="caution">
    <text evidence="1">The sequence shown here is derived from an EMBL/GenBank/DDBJ whole genome shotgun (WGS) entry which is preliminary data.</text>
</comment>
<dbReference type="EMBL" id="QTSX02002211">
    <property type="protein sequence ID" value="KAJ9077243.1"/>
    <property type="molecule type" value="Genomic_DNA"/>
</dbReference>
<gene>
    <name evidence="1" type="ORF">DSO57_1018627</name>
</gene>
<name>A0ACC2TRD6_9FUNG</name>
<dbReference type="Proteomes" id="UP001165960">
    <property type="component" value="Unassembled WGS sequence"/>
</dbReference>
<accession>A0ACC2TRD6</accession>